<dbReference type="Gene3D" id="1.20.1510.10">
    <property type="entry name" value="Cation efflux protein transmembrane domain"/>
    <property type="match status" value="1"/>
</dbReference>
<feature type="region of interest" description="Disordered" evidence="25">
    <location>
        <begin position="1"/>
        <end position="49"/>
    </location>
</feature>
<evidence type="ECO:0000256" key="1">
    <source>
        <dbReference type="ARBA" id="ARBA00004107"/>
    </source>
</evidence>
<gene>
    <name evidence="29" type="ORF">KIL84_016765</name>
</gene>
<dbReference type="SUPFAM" id="SSF160240">
    <property type="entry name" value="Cation efflux protein cytoplasmic domain-like"/>
    <property type="match status" value="1"/>
</dbReference>
<comment type="caution">
    <text evidence="29">The sequence shown here is derived from an EMBL/GenBank/DDBJ whole genome shotgun (WGS) entry which is preliminary data.</text>
</comment>
<dbReference type="GO" id="GO:0005765">
    <property type="term" value="C:lysosomal membrane"/>
    <property type="evidence" value="ECO:0007669"/>
    <property type="project" value="UniProtKB-SubCell"/>
</dbReference>
<dbReference type="InterPro" id="IPR058533">
    <property type="entry name" value="Cation_efflux_TM"/>
</dbReference>
<keyword evidence="15" id="KW-0406">Ion transport</keyword>
<evidence type="ECO:0000256" key="12">
    <source>
        <dbReference type="ARBA" id="ARBA00022906"/>
    </source>
</evidence>
<evidence type="ECO:0000256" key="26">
    <source>
        <dbReference type="SAM" id="Phobius"/>
    </source>
</evidence>
<keyword evidence="14" id="KW-0770">Synapse</keyword>
<evidence type="ECO:0000256" key="4">
    <source>
        <dbReference type="ARBA" id="ARBA00008873"/>
    </source>
</evidence>
<keyword evidence="10" id="KW-0967">Endosome</keyword>
<evidence type="ECO:0000256" key="19">
    <source>
        <dbReference type="ARBA" id="ARBA00034102"/>
    </source>
</evidence>
<dbReference type="GO" id="GO:0046872">
    <property type="term" value="F:metal ion binding"/>
    <property type="evidence" value="ECO:0007669"/>
    <property type="project" value="UniProtKB-KW"/>
</dbReference>
<dbReference type="GO" id="GO:0031902">
    <property type="term" value="C:late endosome membrane"/>
    <property type="evidence" value="ECO:0007669"/>
    <property type="project" value="UniProtKB-SubCell"/>
</dbReference>
<evidence type="ECO:0000256" key="22">
    <source>
        <dbReference type="ARBA" id="ARBA00042040"/>
    </source>
</evidence>
<protein>
    <recommendedName>
        <fullName evidence="21">Probable proton-coupled zinc antiporter SLC30A3</fullName>
    </recommendedName>
    <alternativeName>
        <fullName evidence="23">Solute carrier family 30 member 3</fullName>
    </alternativeName>
    <alternativeName>
        <fullName evidence="22">Zinc transporter 3</fullName>
    </alternativeName>
</protein>
<evidence type="ECO:0000256" key="25">
    <source>
        <dbReference type="SAM" id="MobiDB-lite"/>
    </source>
</evidence>
<feature type="transmembrane region" description="Helical" evidence="26">
    <location>
        <begin position="84"/>
        <end position="105"/>
    </location>
</feature>
<evidence type="ECO:0000256" key="16">
    <source>
        <dbReference type="ARBA" id="ARBA00023136"/>
    </source>
</evidence>
<dbReference type="PANTHER" id="PTHR11562:SF30">
    <property type="entry name" value="PROTON-COUPLED ZINC ANTIPORTER SLC30A3-RELATED"/>
    <property type="match status" value="1"/>
</dbReference>
<dbReference type="AlphaFoldDB" id="A0A9D3X450"/>
<evidence type="ECO:0000256" key="7">
    <source>
        <dbReference type="ARBA" id="ARBA00022599"/>
    </source>
</evidence>
<evidence type="ECO:0000256" key="17">
    <source>
        <dbReference type="ARBA" id="ARBA00023228"/>
    </source>
</evidence>
<evidence type="ECO:0000256" key="11">
    <source>
        <dbReference type="ARBA" id="ARBA00022833"/>
    </source>
</evidence>
<keyword evidence="7" id="KW-0771">Synaptosome</keyword>
<evidence type="ECO:0000256" key="6">
    <source>
        <dbReference type="ARBA" id="ARBA00022449"/>
    </source>
</evidence>
<dbReference type="NCBIfam" id="TIGR01297">
    <property type="entry name" value="CDF"/>
    <property type="match status" value="1"/>
</dbReference>
<dbReference type="InterPro" id="IPR036837">
    <property type="entry name" value="Cation_efflux_CTD_sf"/>
</dbReference>
<dbReference type="PANTHER" id="PTHR11562">
    <property type="entry name" value="CATION EFFLUX PROTEIN/ ZINC TRANSPORTER"/>
    <property type="match status" value="1"/>
</dbReference>
<keyword evidence="12" id="KW-0864">Zinc transport</keyword>
<evidence type="ECO:0000256" key="24">
    <source>
        <dbReference type="ARBA" id="ARBA00048349"/>
    </source>
</evidence>
<evidence type="ECO:0000256" key="15">
    <source>
        <dbReference type="ARBA" id="ARBA00023065"/>
    </source>
</evidence>
<dbReference type="Pfam" id="PF01545">
    <property type="entry name" value="Cation_efflux"/>
    <property type="match status" value="1"/>
</dbReference>
<evidence type="ECO:0000256" key="8">
    <source>
        <dbReference type="ARBA" id="ARBA00022692"/>
    </source>
</evidence>
<feature type="transmembrane region" description="Helical" evidence="26">
    <location>
        <begin position="189"/>
        <end position="212"/>
    </location>
</feature>
<keyword evidence="17" id="KW-0458">Lysosome</keyword>
<evidence type="ECO:0000256" key="3">
    <source>
        <dbReference type="ARBA" id="ARBA00004644"/>
    </source>
</evidence>
<dbReference type="Proteomes" id="UP000827986">
    <property type="component" value="Unassembled WGS sequence"/>
</dbReference>
<name>A0A9D3X450_9SAUR</name>
<dbReference type="InterPro" id="IPR027469">
    <property type="entry name" value="Cation_efflux_TMD_sf"/>
</dbReference>
<feature type="domain" description="Cation efflux protein cytoplasmic" evidence="28">
    <location>
        <begin position="333"/>
        <end position="408"/>
    </location>
</feature>
<evidence type="ECO:0000256" key="9">
    <source>
        <dbReference type="ARBA" id="ARBA00022723"/>
    </source>
</evidence>
<feature type="transmembrane region" description="Helical" evidence="26">
    <location>
        <begin position="155"/>
        <end position="177"/>
    </location>
</feature>
<dbReference type="GO" id="GO:0005385">
    <property type="term" value="F:zinc ion transmembrane transporter activity"/>
    <property type="evidence" value="ECO:0007669"/>
    <property type="project" value="TreeGrafter"/>
</dbReference>
<comment type="function">
    <text evidence="20">Probable proton-coupled zinc ion antiporter mediating the import of zinc from cytoplasm into synaptic vesicles and participating to cellular zinc ion homeostasis in the brain.</text>
</comment>
<comment type="catalytic activity">
    <reaction evidence="24">
        <text>Zn(2+)(in) + 2 H(+)(out) = Zn(2+)(out) + 2 H(+)(in)</text>
        <dbReference type="Rhea" id="RHEA:72627"/>
        <dbReference type="ChEBI" id="CHEBI:15378"/>
        <dbReference type="ChEBI" id="CHEBI:29105"/>
    </reaction>
</comment>
<dbReference type="EMBL" id="JAHDVG010000482">
    <property type="protein sequence ID" value="KAH1172926.1"/>
    <property type="molecule type" value="Genomic_DNA"/>
</dbReference>
<evidence type="ECO:0000256" key="20">
    <source>
        <dbReference type="ARBA" id="ARBA00037129"/>
    </source>
</evidence>
<dbReference type="GO" id="GO:0043005">
    <property type="term" value="C:neuron projection"/>
    <property type="evidence" value="ECO:0007669"/>
    <property type="project" value="UniProtKB-KW"/>
</dbReference>
<keyword evidence="8 26" id="KW-0812">Transmembrane</keyword>
<dbReference type="InterPro" id="IPR050681">
    <property type="entry name" value="CDF/SLC30A"/>
</dbReference>
<evidence type="ECO:0000256" key="5">
    <source>
        <dbReference type="ARBA" id="ARBA00022448"/>
    </source>
</evidence>
<feature type="transmembrane region" description="Helical" evidence="26">
    <location>
        <begin position="271"/>
        <end position="294"/>
    </location>
</feature>
<evidence type="ECO:0000259" key="27">
    <source>
        <dbReference type="Pfam" id="PF01545"/>
    </source>
</evidence>
<keyword evidence="13 26" id="KW-1133">Transmembrane helix</keyword>
<keyword evidence="11" id="KW-0862">Zinc</keyword>
<organism evidence="29 30">
    <name type="scientific">Mauremys mutica</name>
    <name type="common">yellowpond turtle</name>
    <dbReference type="NCBI Taxonomy" id="74926"/>
    <lineage>
        <taxon>Eukaryota</taxon>
        <taxon>Metazoa</taxon>
        <taxon>Chordata</taxon>
        <taxon>Craniata</taxon>
        <taxon>Vertebrata</taxon>
        <taxon>Euteleostomi</taxon>
        <taxon>Archelosauria</taxon>
        <taxon>Testudinata</taxon>
        <taxon>Testudines</taxon>
        <taxon>Cryptodira</taxon>
        <taxon>Durocryptodira</taxon>
        <taxon>Testudinoidea</taxon>
        <taxon>Geoemydidae</taxon>
        <taxon>Geoemydinae</taxon>
        <taxon>Mauremys</taxon>
    </lineage>
</organism>
<evidence type="ECO:0000256" key="2">
    <source>
        <dbReference type="ARBA" id="ARBA00004155"/>
    </source>
</evidence>
<comment type="subcellular location">
    <subcellularLocation>
        <location evidence="3">Cytoplasmic vesicle</location>
        <location evidence="3">Secretory vesicle</location>
        <location evidence="3">Synaptic vesicle membrane</location>
        <topology evidence="3">Multi-pass membrane protein</topology>
    </subcellularLocation>
    <subcellularLocation>
        <location evidence="1">Late endosome membrane</location>
        <topology evidence="1">Multi-pass membrane protein</topology>
    </subcellularLocation>
    <subcellularLocation>
        <location evidence="2">Lysosome membrane</location>
        <topology evidence="2">Multi-pass membrane protein</topology>
    </subcellularLocation>
    <subcellularLocation>
        <location evidence="19">Synapse</location>
        <location evidence="19">Synaptosome</location>
    </subcellularLocation>
</comment>
<dbReference type="GO" id="GO:0005886">
    <property type="term" value="C:plasma membrane"/>
    <property type="evidence" value="ECO:0007669"/>
    <property type="project" value="TreeGrafter"/>
</dbReference>
<keyword evidence="30" id="KW-1185">Reference proteome</keyword>
<dbReference type="InterPro" id="IPR002524">
    <property type="entry name" value="Cation_efflux"/>
</dbReference>
<keyword evidence="6" id="KW-0050">Antiport</keyword>
<feature type="transmembrane region" description="Helical" evidence="26">
    <location>
        <begin position="306"/>
        <end position="325"/>
    </location>
</feature>
<feature type="transmembrane region" description="Helical" evidence="26">
    <location>
        <begin position="117"/>
        <end position="135"/>
    </location>
</feature>
<evidence type="ECO:0000256" key="21">
    <source>
        <dbReference type="ARBA" id="ARBA00040652"/>
    </source>
</evidence>
<dbReference type="SUPFAM" id="SSF161111">
    <property type="entry name" value="Cation efflux protein transmembrane domain-like"/>
    <property type="match status" value="1"/>
</dbReference>
<evidence type="ECO:0000313" key="30">
    <source>
        <dbReference type="Proteomes" id="UP000827986"/>
    </source>
</evidence>
<evidence type="ECO:0000256" key="13">
    <source>
        <dbReference type="ARBA" id="ARBA00022989"/>
    </source>
</evidence>
<keyword evidence="9" id="KW-0479">Metal-binding</keyword>
<evidence type="ECO:0000313" key="29">
    <source>
        <dbReference type="EMBL" id="KAH1172926.1"/>
    </source>
</evidence>
<evidence type="ECO:0000259" key="28">
    <source>
        <dbReference type="Pfam" id="PF16916"/>
    </source>
</evidence>
<accession>A0A9D3X450</accession>
<sequence>MDPASGAGDLETARLVSARGSRSTGTRRLKSLLTGSQEPFPGLPPETSPVAPSLELERRLARHCHRSPPAPSQSRAARQACQKLGTACAICFVFMVGEVVGGYLAHSLAIMTDAAHLLADVGSMSVSLFSLWVSARPPTKAMTFGWHRSETLSALASVLSIWVVTGVLVYLASARIISNDYEIDARAMLVTSACAVGINIMVGVSGICGPWGSVSARGRSGSPLPSSMAYILHQSVTGHGHARGYEKMEESPGCCAPPGSPLPGSTSVRAAFVHVVGDLLQSLGVLTAATVIYVEPQYKIADPISTFLFSVFVLGSTITILRDVFRVLMEGAPRGVEFSAVKDVLLAVKDVKDAHNLHLWALTLSHHVVSVHVAVGAGADMEDVLQEATAQLQSTFGFVSCTVQVERYLEDMAACRQCQDPRD</sequence>
<dbReference type="Pfam" id="PF16916">
    <property type="entry name" value="ZT_dimer"/>
    <property type="match status" value="1"/>
</dbReference>
<keyword evidence="5" id="KW-0813">Transport</keyword>
<comment type="similarity">
    <text evidence="4">Belongs to the cation diffusion facilitator (CDF) transporter (TC 2.A.4) family. SLC30A subfamily.</text>
</comment>
<evidence type="ECO:0000256" key="18">
    <source>
        <dbReference type="ARBA" id="ARBA00023329"/>
    </source>
</evidence>
<keyword evidence="16 26" id="KW-0472">Membrane</keyword>
<dbReference type="GO" id="GO:0030672">
    <property type="term" value="C:synaptic vesicle membrane"/>
    <property type="evidence" value="ECO:0007669"/>
    <property type="project" value="UniProtKB-SubCell"/>
</dbReference>
<evidence type="ECO:0000256" key="23">
    <source>
        <dbReference type="ARBA" id="ARBA00042216"/>
    </source>
</evidence>
<keyword evidence="18" id="KW-0968">Cytoplasmic vesicle</keyword>
<proteinExistence type="inferred from homology"/>
<dbReference type="InterPro" id="IPR027470">
    <property type="entry name" value="Cation_efflux_CTD"/>
</dbReference>
<dbReference type="GO" id="GO:0010043">
    <property type="term" value="P:response to zinc ion"/>
    <property type="evidence" value="ECO:0007669"/>
    <property type="project" value="TreeGrafter"/>
</dbReference>
<reference evidence="29" key="1">
    <citation type="submission" date="2021-09" db="EMBL/GenBank/DDBJ databases">
        <title>The genome of Mauremys mutica provides insights into the evolution of semi-aquatic lifestyle.</title>
        <authorList>
            <person name="Gong S."/>
            <person name="Gao Y."/>
        </authorList>
    </citation>
    <scope>NUCLEOTIDE SEQUENCE</scope>
    <source>
        <strain evidence="29">MM-2020</strain>
        <tissue evidence="29">Muscle</tissue>
    </source>
</reference>
<dbReference type="GO" id="GO:0015297">
    <property type="term" value="F:antiporter activity"/>
    <property type="evidence" value="ECO:0007669"/>
    <property type="project" value="UniProtKB-KW"/>
</dbReference>
<evidence type="ECO:0000256" key="10">
    <source>
        <dbReference type="ARBA" id="ARBA00022753"/>
    </source>
</evidence>
<feature type="domain" description="Cation efflux protein transmembrane" evidence="27">
    <location>
        <begin position="87"/>
        <end position="329"/>
    </location>
</feature>
<evidence type="ECO:0000256" key="14">
    <source>
        <dbReference type="ARBA" id="ARBA00023018"/>
    </source>
</evidence>